<dbReference type="PROSITE" id="PS00018">
    <property type="entry name" value="EF_HAND_1"/>
    <property type="match status" value="3"/>
</dbReference>
<dbReference type="PANTHER" id="PTHR23050">
    <property type="entry name" value="CALCIUM BINDING PROTEIN"/>
    <property type="match status" value="1"/>
</dbReference>
<evidence type="ECO:0000313" key="4">
    <source>
        <dbReference type="EMBL" id="CEK96102.1"/>
    </source>
</evidence>
<evidence type="ECO:0000256" key="1">
    <source>
        <dbReference type="ARBA" id="ARBA00022737"/>
    </source>
</evidence>
<dbReference type="InterPro" id="IPR011992">
    <property type="entry name" value="EF-hand-dom_pair"/>
</dbReference>
<dbReference type="Gene3D" id="1.10.238.10">
    <property type="entry name" value="EF-hand"/>
    <property type="match status" value="2"/>
</dbReference>
<evidence type="ECO:0000259" key="3">
    <source>
        <dbReference type="PROSITE" id="PS50222"/>
    </source>
</evidence>
<keyword evidence="2" id="KW-0106">Calcium</keyword>
<dbReference type="InterPro" id="IPR050145">
    <property type="entry name" value="Centrin_CML-like"/>
</dbReference>
<dbReference type="PROSITE" id="PS50222">
    <property type="entry name" value="EF_HAND_2"/>
    <property type="match status" value="3"/>
</dbReference>
<organism evidence="4">
    <name type="scientific">Arion vulgaris</name>
    <dbReference type="NCBI Taxonomy" id="1028688"/>
    <lineage>
        <taxon>Eukaryota</taxon>
        <taxon>Metazoa</taxon>
        <taxon>Spiralia</taxon>
        <taxon>Lophotrochozoa</taxon>
        <taxon>Mollusca</taxon>
        <taxon>Gastropoda</taxon>
        <taxon>Heterobranchia</taxon>
        <taxon>Euthyneura</taxon>
        <taxon>Panpulmonata</taxon>
        <taxon>Eupulmonata</taxon>
        <taxon>Stylommatophora</taxon>
        <taxon>Helicina</taxon>
        <taxon>Arionoidea</taxon>
        <taxon>Arionidae</taxon>
        <taxon>Arion</taxon>
    </lineage>
</organism>
<keyword evidence="1" id="KW-0677">Repeat</keyword>
<reference evidence="4" key="1">
    <citation type="submission" date="2014-12" db="EMBL/GenBank/DDBJ databases">
        <title>Insight into the proteome of Arion vulgaris.</title>
        <authorList>
            <person name="Aradska J."/>
            <person name="Bulat T."/>
            <person name="Smidak R."/>
            <person name="Sarate P."/>
            <person name="Gangsoo J."/>
            <person name="Sialana F."/>
            <person name="Bilban M."/>
            <person name="Lubec G."/>
        </authorList>
    </citation>
    <scope>NUCLEOTIDE SEQUENCE</scope>
    <source>
        <tissue evidence="4">Skin</tissue>
    </source>
</reference>
<dbReference type="InterPro" id="IPR002048">
    <property type="entry name" value="EF_hand_dom"/>
</dbReference>
<evidence type="ECO:0000256" key="2">
    <source>
        <dbReference type="ARBA" id="ARBA00022837"/>
    </source>
</evidence>
<gene>
    <name evidence="4" type="primary">ORF210423</name>
</gene>
<feature type="domain" description="EF-hand" evidence="3">
    <location>
        <begin position="41"/>
        <end position="76"/>
    </location>
</feature>
<dbReference type="EMBL" id="HACG01049237">
    <property type="protein sequence ID" value="CEK96102.1"/>
    <property type="molecule type" value="Transcribed_RNA"/>
</dbReference>
<dbReference type="GO" id="GO:0043226">
    <property type="term" value="C:organelle"/>
    <property type="evidence" value="ECO:0007669"/>
    <property type="project" value="UniProtKB-ARBA"/>
</dbReference>
<protein>
    <recommendedName>
        <fullName evidence="3">EF-hand domain-containing protein</fullName>
    </recommendedName>
</protein>
<dbReference type="SUPFAM" id="SSF47473">
    <property type="entry name" value="EF-hand"/>
    <property type="match status" value="1"/>
</dbReference>
<dbReference type="CDD" id="cd00051">
    <property type="entry name" value="EFh"/>
    <property type="match status" value="1"/>
</dbReference>
<dbReference type="FunFam" id="1.10.238.10:FF:000178">
    <property type="entry name" value="Calmodulin-2 A"/>
    <property type="match status" value="1"/>
</dbReference>
<dbReference type="GO" id="GO:0005509">
    <property type="term" value="F:calcium ion binding"/>
    <property type="evidence" value="ECO:0007669"/>
    <property type="project" value="InterPro"/>
</dbReference>
<name>A0A0B7BT72_9EUPU</name>
<dbReference type="AlphaFoldDB" id="A0A0B7BT72"/>
<proteinExistence type="predicted"/>
<accession>A0A0B7BT72</accession>
<feature type="domain" description="EF-hand" evidence="3">
    <location>
        <begin position="78"/>
        <end position="113"/>
    </location>
</feature>
<sequence>MATQNFLEKCKKFFTEANNGQPLTPGALCRAIRQAYPNFQGTDQDIARLFLEIDANEDKQVTWEEFVHAVTAKDAKEVTRVELEAQFQSLDVDKSGKLNKYEVKSLCQKLNVKVSDQQLDDLIDRADHNDDGEISYDEFLQSWFQDQ</sequence>
<dbReference type="InterPro" id="IPR018247">
    <property type="entry name" value="EF_Hand_1_Ca_BS"/>
</dbReference>
<dbReference type="SMART" id="SM00054">
    <property type="entry name" value="EFh"/>
    <property type="match status" value="3"/>
</dbReference>
<dbReference type="Pfam" id="PF13499">
    <property type="entry name" value="EF-hand_7"/>
    <property type="match status" value="1"/>
</dbReference>
<feature type="domain" description="EF-hand" evidence="3">
    <location>
        <begin position="114"/>
        <end position="147"/>
    </location>
</feature>